<organism evidence="2 3">
    <name type="scientific">Kitasatospora kazusensis</name>
    <dbReference type="NCBI Taxonomy" id="407974"/>
    <lineage>
        <taxon>Bacteria</taxon>
        <taxon>Bacillati</taxon>
        <taxon>Actinomycetota</taxon>
        <taxon>Actinomycetes</taxon>
        <taxon>Kitasatosporales</taxon>
        <taxon>Streptomycetaceae</taxon>
        <taxon>Kitasatospora</taxon>
    </lineage>
</organism>
<evidence type="ECO:0000313" key="2">
    <source>
        <dbReference type="EMBL" id="GAA2148786.1"/>
    </source>
</evidence>
<dbReference type="EMBL" id="BAAANT010000025">
    <property type="protein sequence ID" value="GAA2148786.1"/>
    <property type="molecule type" value="Genomic_DNA"/>
</dbReference>
<name>A0ABP5LP57_9ACTN</name>
<keyword evidence="3" id="KW-1185">Reference proteome</keyword>
<comment type="caution">
    <text evidence="2">The sequence shown here is derived from an EMBL/GenBank/DDBJ whole genome shotgun (WGS) entry which is preliminary data.</text>
</comment>
<protein>
    <submittedName>
        <fullName evidence="2">Uncharacterized protein</fullName>
    </submittedName>
</protein>
<evidence type="ECO:0000313" key="3">
    <source>
        <dbReference type="Proteomes" id="UP001422759"/>
    </source>
</evidence>
<sequence>MKMITATDHAAAARTPGGNDWYGLRLPPGPPPDPPPDRASGVPPWVDSCAMPASALPPGRPHTSRHTA</sequence>
<evidence type="ECO:0000256" key="1">
    <source>
        <dbReference type="SAM" id="MobiDB-lite"/>
    </source>
</evidence>
<accession>A0ABP5LP57</accession>
<feature type="region of interest" description="Disordered" evidence="1">
    <location>
        <begin position="1"/>
        <end position="68"/>
    </location>
</feature>
<gene>
    <name evidence="2" type="ORF">GCM10009760_41230</name>
</gene>
<dbReference type="Proteomes" id="UP001422759">
    <property type="component" value="Unassembled WGS sequence"/>
</dbReference>
<proteinExistence type="predicted"/>
<reference evidence="3" key="1">
    <citation type="journal article" date="2019" name="Int. J. Syst. Evol. Microbiol.">
        <title>The Global Catalogue of Microorganisms (GCM) 10K type strain sequencing project: providing services to taxonomists for standard genome sequencing and annotation.</title>
        <authorList>
            <consortium name="The Broad Institute Genomics Platform"/>
            <consortium name="The Broad Institute Genome Sequencing Center for Infectious Disease"/>
            <person name="Wu L."/>
            <person name="Ma J."/>
        </authorList>
    </citation>
    <scope>NUCLEOTIDE SEQUENCE [LARGE SCALE GENOMIC DNA]</scope>
    <source>
        <strain evidence="3">JCM 14560</strain>
    </source>
</reference>